<organism evidence="3 4">
    <name type="scientific">Tigriopus californicus</name>
    <name type="common">Marine copepod</name>
    <dbReference type="NCBI Taxonomy" id="6832"/>
    <lineage>
        <taxon>Eukaryota</taxon>
        <taxon>Metazoa</taxon>
        <taxon>Ecdysozoa</taxon>
        <taxon>Arthropoda</taxon>
        <taxon>Crustacea</taxon>
        <taxon>Multicrustacea</taxon>
        <taxon>Hexanauplia</taxon>
        <taxon>Copepoda</taxon>
        <taxon>Harpacticoida</taxon>
        <taxon>Harpacticidae</taxon>
        <taxon>Tigriopus</taxon>
    </lineage>
</organism>
<name>A0A553N9E5_TIGCA</name>
<dbReference type="Pfam" id="PF13306">
    <property type="entry name" value="LRR_5"/>
    <property type="match status" value="2"/>
</dbReference>
<keyword evidence="2" id="KW-0812">Transmembrane</keyword>
<dbReference type="Gene3D" id="3.80.10.10">
    <property type="entry name" value="Ribonuclease Inhibitor"/>
    <property type="match status" value="1"/>
</dbReference>
<gene>
    <name evidence="3" type="ORF">TCAL_17178</name>
</gene>
<protein>
    <recommendedName>
        <fullName evidence="5">LRRCT domain-containing protein</fullName>
    </recommendedName>
</protein>
<feature type="transmembrane region" description="Helical" evidence="2">
    <location>
        <begin position="542"/>
        <end position="563"/>
    </location>
</feature>
<dbReference type="Proteomes" id="UP000318571">
    <property type="component" value="Chromosome 8"/>
</dbReference>
<dbReference type="SUPFAM" id="SSF52058">
    <property type="entry name" value="L domain-like"/>
    <property type="match status" value="2"/>
</dbReference>
<keyword evidence="1" id="KW-0732">Signal</keyword>
<keyword evidence="2" id="KW-1133">Transmembrane helix</keyword>
<evidence type="ECO:0000256" key="1">
    <source>
        <dbReference type="ARBA" id="ARBA00022729"/>
    </source>
</evidence>
<dbReference type="InterPro" id="IPR026906">
    <property type="entry name" value="LRR_5"/>
</dbReference>
<dbReference type="PANTHER" id="PTHR24373">
    <property type="entry name" value="SLIT RELATED LEUCINE-RICH REPEAT NEURONAL PROTEIN"/>
    <property type="match status" value="1"/>
</dbReference>
<proteinExistence type="predicted"/>
<dbReference type="AlphaFoldDB" id="A0A553N9E5"/>
<evidence type="ECO:0000313" key="4">
    <source>
        <dbReference type="Proteomes" id="UP000318571"/>
    </source>
</evidence>
<dbReference type="PANTHER" id="PTHR24373:SF275">
    <property type="entry name" value="TIR DOMAIN-CONTAINING PROTEIN"/>
    <property type="match status" value="1"/>
</dbReference>
<evidence type="ECO:0000256" key="2">
    <source>
        <dbReference type="SAM" id="Phobius"/>
    </source>
</evidence>
<reference evidence="3 4" key="1">
    <citation type="journal article" date="2018" name="Nat. Ecol. Evol.">
        <title>Genomic signatures of mitonuclear coevolution across populations of Tigriopus californicus.</title>
        <authorList>
            <person name="Barreto F.S."/>
            <person name="Watson E.T."/>
            <person name="Lima T.G."/>
            <person name="Willett C.S."/>
            <person name="Edmands S."/>
            <person name="Li W."/>
            <person name="Burton R.S."/>
        </authorList>
    </citation>
    <scope>NUCLEOTIDE SEQUENCE [LARGE SCALE GENOMIC DNA]</scope>
    <source>
        <strain evidence="3 4">San Diego</strain>
    </source>
</reference>
<keyword evidence="4" id="KW-1185">Reference proteome</keyword>
<sequence length="685" mass="77795">MDHVQVRGGAFDVRITPSKSLFVQAIIDRIKNLTITTHSFHGPSLETIKLTRSGLSSMSQESFSNLALDSLMVEGCNISSIPTQAIGSDVQVNHFNFVDNWVGKVDKGSIGLVGRDQITFSSNSFKILEENAFQDLNATKLKFKGNSLGSFVPRMLSFGIGEDQIDFADNTILEVCHCKLLYQHLFSENSSFLPELWCLQEDQPAITVVEYIKTVCSDKNVRSGLTPEHLDWCQLSNQSIVCDCHTTLAQTDVKMDKSTVLKIEFRNCPAFELHVKEITDFPQLETFIVSGTGSLQIFPLESPKEPREKGGVKLFFNNVTLRDAIKPDTFCGPNFKEIVFQDSEINFIDRKAFHELTQLDLIEFQNCHILGDISKQAFLNVTVKQFLIDNSNLGTLDTKSFGLQVEEAFLVLNTNISDIHTHAWKPIELLTEDTRFILKHVWVTERFEEGSLEVSNPDQLEAEHVVLPMDCDCDMHDIELVHHDQPRFHHDLSTLVSNLWCLGQTGELIKWKLFDHDHCDDEEGHDHSFLAYDEKGLHLTKWAVLAIILVLALIIVMVIGVILKFKNNPILAPHLPIVDEDDDENWKRISFEAMRYRSKSSGQQDLRTRRRESLPGMLQPPGYHTHPSLALFHRVSIKSLKQGDGLMHETETFELHPRFDRTLDIIQDTHPDRISARQSIPVTSV</sequence>
<keyword evidence="2" id="KW-0472">Membrane</keyword>
<comment type="caution">
    <text evidence="3">The sequence shown here is derived from an EMBL/GenBank/DDBJ whole genome shotgun (WGS) entry which is preliminary data.</text>
</comment>
<dbReference type="EMBL" id="VCGU01000459">
    <property type="protein sequence ID" value="TRY62019.1"/>
    <property type="molecule type" value="Genomic_DNA"/>
</dbReference>
<dbReference type="InterPro" id="IPR050328">
    <property type="entry name" value="Dev_Immune_Receptor"/>
</dbReference>
<dbReference type="InterPro" id="IPR032675">
    <property type="entry name" value="LRR_dom_sf"/>
</dbReference>
<evidence type="ECO:0008006" key="5">
    <source>
        <dbReference type="Google" id="ProtNLM"/>
    </source>
</evidence>
<evidence type="ECO:0000313" key="3">
    <source>
        <dbReference type="EMBL" id="TRY62019.1"/>
    </source>
</evidence>
<accession>A0A553N9E5</accession>